<evidence type="ECO:0000313" key="8">
    <source>
        <dbReference type="EMBL" id="RXI45687.1"/>
    </source>
</evidence>
<dbReference type="InterPro" id="IPR004090">
    <property type="entry name" value="Chemotax_Me-accpt_rcpt"/>
</dbReference>
<keyword evidence="5" id="KW-1133">Transmembrane helix</keyword>
<dbReference type="InterPro" id="IPR003660">
    <property type="entry name" value="HAMP_dom"/>
</dbReference>
<keyword evidence="5" id="KW-0812">Transmembrane</keyword>
<evidence type="ECO:0000259" key="6">
    <source>
        <dbReference type="PROSITE" id="PS50111"/>
    </source>
</evidence>
<dbReference type="GO" id="GO:0004888">
    <property type="term" value="F:transmembrane signaling receptor activity"/>
    <property type="evidence" value="ECO:0007669"/>
    <property type="project" value="InterPro"/>
</dbReference>
<protein>
    <submittedName>
        <fullName evidence="8">Methyl-accepting chemotaxis protein</fullName>
    </submittedName>
</protein>
<dbReference type="EMBL" id="QMAP01000012">
    <property type="protein sequence ID" value="RXI45687.1"/>
    <property type="molecule type" value="Genomic_DNA"/>
</dbReference>
<evidence type="ECO:0000256" key="2">
    <source>
        <dbReference type="ARBA" id="ARBA00029447"/>
    </source>
</evidence>
<dbReference type="PROSITE" id="PS50111">
    <property type="entry name" value="CHEMOTAXIS_TRANSDUC_2"/>
    <property type="match status" value="1"/>
</dbReference>
<dbReference type="Pfam" id="PF12729">
    <property type="entry name" value="4HB_MCP_1"/>
    <property type="match status" value="1"/>
</dbReference>
<evidence type="ECO:0000313" key="9">
    <source>
        <dbReference type="Proteomes" id="UP000290921"/>
    </source>
</evidence>
<keyword evidence="4" id="KW-0175">Coiled coil</keyword>
<dbReference type="InterPro" id="IPR004089">
    <property type="entry name" value="MCPsignal_dom"/>
</dbReference>
<dbReference type="SUPFAM" id="SSF58104">
    <property type="entry name" value="Methyl-accepting chemotaxis protein (MCP) signaling domain"/>
    <property type="match status" value="1"/>
</dbReference>
<dbReference type="GO" id="GO:0016020">
    <property type="term" value="C:membrane"/>
    <property type="evidence" value="ECO:0007669"/>
    <property type="project" value="InterPro"/>
</dbReference>
<accession>A0A4Q0VAF3</accession>
<evidence type="ECO:0000259" key="7">
    <source>
        <dbReference type="PROSITE" id="PS50885"/>
    </source>
</evidence>
<dbReference type="GO" id="GO:0006935">
    <property type="term" value="P:chemotaxis"/>
    <property type="evidence" value="ECO:0007669"/>
    <property type="project" value="InterPro"/>
</dbReference>
<reference evidence="8 9" key="1">
    <citation type="submission" date="2018-06" db="EMBL/GenBank/DDBJ databases">
        <title>Genome conservation of Clostridium tetani.</title>
        <authorList>
            <person name="Bruggemann H."/>
            <person name="Popoff M.R."/>
        </authorList>
    </citation>
    <scope>NUCLEOTIDE SEQUENCE [LARGE SCALE GENOMIC DNA]</scope>
    <source>
        <strain evidence="8 9">2017.061</strain>
    </source>
</reference>
<dbReference type="PROSITE" id="PS50885">
    <property type="entry name" value="HAMP"/>
    <property type="match status" value="1"/>
</dbReference>
<evidence type="ECO:0000256" key="1">
    <source>
        <dbReference type="ARBA" id="ARBA00023224"/>
    </source>
</evidence>
<feature type="transmembrane region" description="Helical" evidence="5">
    <location>
        <begin position="187"/>
        <end position="209"/>
    </location>
</feature>
<gene>
    <name evidence="8" type="ORF">DP130_11585</name>
</gene>
<feature type="domain" description="Methyl-accepting transducer" evidence="6">
    <location>
        <begin position="281"/>
        <end position="532"/>
    </location>
</feature>
<dbReference type="Pfam" id="PF00015">
    <property type="entry name" value="MCPsignal"/>
    <property type="match status" value="1"/>
</dbReference>
<dbReference type="PANTHER" id="PTHR32089">
    <property type="entry name" value="METHYL-ACCEPTING CHEMOTAXIS PROTEIN MCPB"/>
    <property type="match status" value="1"/>
</dbReference>
<dbReference type="GO" id="GO:0007165">
    <property type="term" value="P:signal transduction"/>
    <property type="evidence" value="ECO:0007669"/>
    <property type="project" value="UniProtKB-KW"/>
</dbReference>
<name>A0A4Q0VAF3_CLOTA</name>
<comment type="caution">
    <text evidence="8">The sequence shown here is derived from an EMBL/GenBank/DDBJ whole genome shotgun (WGS) entry which is preliminary data.</text>
</comment>
<comment type="similarity">
    <text evidence="2">Belongs to the methyl-accepting chemotaxis (MCP) protein family.</text>
</comment>
<dbReference type="SMART" id="SM00283">
    <property type="entry name" value="MA"/>
    <property type="match status" value="1"/>
</dbReference>
<dbReference type="AlphaFoldDB" id="A0A4Q0VAF3"/>
<dbReference type="Proteomes" id="UP000290921">
    <property type="component" value="Unassembled WGS sequence"/>
</dbReference>
<dbReference type="InterPro" id="IPR024478">
    <property type="entry name" value="HlyB_4HB_MCP"/>
</dbReference>
<keyword evidence="5" id="KW-0472">Membrane</keyword>
<feature type="domain" description="HAMP" evidence="7">
    <location>
        <begin position="210"/>
        <end position="262"/>
    </location>
</feature>
<organism evidence="8 9">
    <name type="scientific">Clostridium tetani</name>
    <dbReference type="NCBI Taxonomy" id="1513"/>
    <lineage>
        <taxon>Bacteria</taxon>
        <taxon>Bacillati</taxon>
        <taxon>Bacillota</taxon>
        <taxon>Clostridia</taxon>
        <taxon>Eubacteriales</taxon>
        <taxon>Clostridiaceae</taxon>
        <taxon>Clostridium</taxon>
    </lineage>
</organism>
<dbReference type="PANTHER" id="PTHR32089:SF112">
    <property type="entry name" value="LYSOZYME-LIKE PROTEIN-RELATED"/>
    <property type="match status" value="1"/>
</dbReference>
<sequence length="568" mass="64498">MKNLNLSKRLILSFTLLIIVIITNGIVSIRSVNKMDFNANEIAGSMDAINRIRHIETHLIESKASTIILLNEKDVNKINRLKEELNSLSEETNEIIRECINSQDSWFKGEAEVFKEFQNKLKVYRSTRDDICNLVLQNNYNKVLTLKEIHKNQWMELNELINKIIDINIKGGDKKKIDNNIIHKDSVYIVSFTMVLGVVFSVFFVINLYKYIMKNLRKVIKFSHRIAKYDFSEDIVTERKDEFKDIGDALNIAQDNVKKLISTIVLKSKELSKFSEELFATIEETNAKFSEIDKDTNKIAREMQESSSATEEISASVQEVDSSINILTQKAIDGSNISIKSKERADKVYKNGELAVKETEELFNKNKEKILKAIEEGKVVEDIKVMADTIASIAEQTNLLALNSAIEAARAGENGKGFAVVADKVRELAEQSSESVLNVKLTIEKVNKAFNELSENSILTLKFIDSKVRSQFDDFSHMGYHYYKDAEFTSKMSEDIASMVEEINAITKEVNISVQGMADMVQESFKSSYSIEESIKESSDAMEQIAITAQTQSELAQDLNEIAERFIL</sequence>
<feature type="coiled-coil region" evidence="4">
    <location>
        <begin position="71"/>
        <end position="98"/>
    </location>
</feature>
<proteinExistence type="inferred from homology"/>
<evidence type="ECO:0000256" key="5">
    <source>
        <dbReference type="SAM" id="Phobius"/>
    </source>
</evidence>
<dbReference type="Gene3D" id="1.10.287.950">
    <property type="entry name" value="Methyl-accepting chemotaxis protein"/>
    <property type="match status" value="1"/>
</dbReference>
<keyword evidence="1 3" id="KW-0807">Transducer</keyword>
<dbReference type="PRINTS" id="PR00260">
    <property type="entry name" value="CHEMTRNSDUCR"/>
</dbReference>
<evidence type="ECO:0000256" key="4">
    <source>
        <dbReference type="SAM" id="Coils"/>
    </source>
</evidence>
<evidence type="ECO:0000256" key="3">
    <source>
        <dbReference type="PROSITE-ProRule" id="PRU00284"/>
    </source>
</evidence>
<dbReference type="RefSeq" id="WP_129030794.1">
    <property type="nucleotide sequence ID" value="NZ_QMAP01000012.1"/>
</dbReference>